<reference evidence="2" key="2">
    <citation type="journal article" date="2015" name="Genome Biol.">
        <title>Comparative genomics of Steinernema reveals deeply conserved gene regulatory networks.</title>
        <authorList>
            <person name="Dillman A.R."/>
            <person name="Macchietto M."/>
            <person name="Porter C.F."/>
            <person name="Rogers A."/>
            <person name="Williams B."/>
            <person name="Antoshechkin I."/>
            <person name="Lee M.M."/>
            <person name="Goodwin Z."/>
            <person name="Lu X."/>
            <person name="Lewis E.E."/>
            <person name="Goodrich-Blair H."/>
            <person name="Stock S.P."/>
            <person name="Adams B.J."/>
            <person name="Sternberg P.W."/>
            <person name="Mortazavi A."/>
        </authorList>
    </citation>
    <scope>NUCLEOTIDE SEQUENCE [LARGE SCALE GENOMIC DNA]</scope>
    <source>
        <strain evidence="2">ALL</strain>
    </source>
</reference>
<protein>
    <submittedName>
        <fullName evidence="2">Uncharacterized protein</fullName>
    </submittedName>
</protein>
<evidence type="ECO:0000256" key="1">
    <source>
        <dbReference type="SAM" id="Phobius"/>
    </source>
</evidence>
<sequence>MQRNQPPEEVGAGKETCVANPFWIDSECAFACLVAVGGAPQTVLKFQFLRRRTPPPGRLPLHRNIAAVFGLVSTVSFAFILDWVFCESLAAGCLRTSIIINNKRSC</sequence>
<gene>
    <name evidence="2" type="ORF">L596_006532</name>
</gene>
<feature type="transmembrane region" description="Helical" evidence="1">
    <location>
        <begin position="65"/>
        <end position="85"/>
    </location>
</feature>
<proteinExistence type="predicted"/>
<reference evidence="2" key="3">
    <citation type="journal article" date="2019" name="G3 (Bethesda)">
        <title>Hybrid Assembly of the Genome of the Entomopathogenic Nematode Steinernema carpocapsae Identifies the X-Chromosome.</title>
        <authorList>
            <person name="Serra L."/>
            <person name="Macchietto M."/>
            <person name="Macias-Munoz A."/>
            <person name="McGill C.J."/>
            <person name="Rodriguez I.M."/>
            <person name="Rodriguez B."/>
            <person name="Murad R."/>
            <person name="Mortazavi A."/>
        </authorList>
    </citation>
    <scope>NUCLEOTIDE SEQUENCE [LARGE SCALE GENOMIC DNA]</scope>
    <source>
        <strain evidence="2">ALL</strain>
    </source>
</reference>
<evidence type="ECO:0000313" key="2">
    <source>
        <dbReference type="EMBL" id="TMS40110.1"/>
    </source>
</evidence>
<keyword evidence="1" id="KW-0472">Membrane</keyword>
<dbReference type="AlphaFoldDB" id="A0A4U8V2C6"/>
<dbReference type="EMBL" id="AZBU02000001">
    <property type="protein sequence ID" value="TMS40110.1"/>
    <property type="molecule type" value="Genomic_DNA"/>
</dbReference>
<organism evidence="2">
    <name type="scientific">Steinernema carpocapsae</name>
    <name type="common">Entomopathogenic nematode</name>
    <dbReference type="NCBI Taxonomy" id="34508"/>
    <lineage>
        <taxon>Eukaryota</taxon>
        <taxon>Metazoa</taxon>
        <taxon>Ecdysozoa</taxon>
        <taxon>Nematoda</taxon>
        <taxon>Chromadorea</taxon>
        <taxon>Rhabditida</taxon>
        <taxon>Tylenchina</taxon>
        <taxon>Panagrolaimomorpha</taxon>
        <taxon>Strongyloidoidea</taxon>
        <taxon>Steinernematidae</taxon>
        <taxon>Steinernema</taxon>
    </lineage>
</organism>
<comment type="caution">
    <text evidence="2">The sequence shown here is derived from an EMBL/GenBank/DDBJ whole genome shotgun (WGS) entry which is preliminary data.</text>
</comment>
<accession>A0A4U8V2C6</accession>
<name>A0A4U8V2C6_STECR</name>
<keyword evidence="1" id="KW-0812">Transmembrane</keyword>
<keyword evidence="1" id="KW-1133">Transmembrane helix</keyword>
<reference evidence="2" key="1">
    <citation type="submission" date="2013-11" db="EMBL/GenBank/DDBJ databases">
        <authorList>
            <person name="Sternberg P."/>
            <person name="Dillman A."/>
            <person name="Macchietto M."/>
        </authorList>
    </citation>
    <scope>NUCLEOTIDE SEQUENCE</scope>
    <source>
        <strain evidence="2">ALL</strain>
    </source>
</reference>